<dbReference type="OrthoDB" id="28755at2759"/>
<evidence type="ECO:0000256" key="2">
    <source>
        <dbReference type="ARBA" id="ARBA00022448"/>
    </source>
</evidence>
<feature type="transmembrane region" description="Helical" evidence="7">
    <location>
        <begin position="540"/>
        <end position="559"/>
    </location>
</feature>
<dbReference type="Proteomes" id="UP000008698">
    <property type="component" value="Unassembled WGS sequence"/>
</dbReference>
<dbReference type="eggNOG" id="KOG0637">
    <property type="taxonomic scope" value="Eukaryota"/>
</dbReference>
<accession>C9SJI7</accession>
<dbReference type="RefSeq" id="XP_003004852.1">
    <property type="nucleotide sequence ID" value="XM_003004806.1"/>
</dbReference>
<evidence type="ECO:0000256" key="3">
    <source>
        <dbReference type="ARBA" id="ARBA00022692"/>
    </source>
</evidence>
<evidence type="ECO:0000313" key="8">
    <source>
        <dbReference type="EMBL" id="EEY18349.1"/>
    </source>
</evidence>
<feature type="transmembrane region" description="Helical" evidence="7">
    <location>
        <begin position="381"/>
        <end position="402"/>
    </location>
</feature>
<feature type="region of interest" description="Disordered" evidence="6">
    <location>
        <begin position="1"/>
        <end position="92"/>
    </location>
</feature>
<dbReference type="PANTHER" id="PTHR19432">
    <property type="entry name" value="SUGAR TRANSPORTER"/>
    <property type="match status" value="1"/>
</dbReference>
<dbReference type="EMBL" id="DS985218">
    <property type="protein sequence ID" value="EEY18349.1"/>
    <property type="molecule type" value="Genomic_DNA"/>
</dbReference>
<dbReference type="STRING" id="526221.C9SJI7"/>
<evidence type="ECO:0000256" key="1">
    <source>
        <dbReference type="ARBA" id="ARBA00004141"/>
    </source>
</evidence>
<dbReference type="PANTHER" id="PTHR19432:SF76">
    <property type="entry name" value="TRANSPORTER, PUTATIVE (EUROFUNG)-RELATED"/>
    <property type="match status" value="1"/>
</dbReference>
<feature type="transmembrane region" description="Helical" evidence="7">
    <location>
        <begin position="327"/>
        <end position="346"/>
    </location>
</feature>
<dbReference type="HOGENOM" id="CLU_018303_0_1_1"/>
<comment type="subcellular location">
    <subcellularLocation>
        <location evidence="1">Membrane</location>
        <topology evidence="1">Multi-pass membrane protein</topology>
    </subcellularLocation>
</comment>
<dbReference type="OMA" id="IYTTIPQ"/>
<dbReference type="InterPro" id="IPR036259">
    <property type="entry name" value="MFS_trans_sf"/>
</dbReference>
<dbReference type="GeneID" id="9530066"/>
<sequence length="565" mass="61078">MAAAFLTPASTSNATLIPTGARDAESSDAHYLSVDSGGHSTPILTPSQSSNGQPDTDSNPGFDDDWHPSSATSHPGGYAGPTRRPSSLDLDLDRDRDIDRRAGEVIDGEPTINQSIREETFAEMSTWAGQPHIRGSSEAMRMVLLTFNAIGITFTWGVEMTFMSCARSLIVDTLPIEKQQAGAAWSSRMSAMGHMMGYGAGAIDLVGMLGTTLGDTQFKQLTLIATFFILFSSGVSCWAVTERVLVSTRPDSRKPAGRFKVFSQIWSTLLNLPPRIQAICWAQFWAWIGWFPFLFYSATWVGETYFRYDAPEEAKHSKDMLGDVGRIGSTALVIYSTVTLIGAWILPMVTKSPDDEKYTARPPQGLATLAEKFSKRKPDLMTVWMAGHLMFASAMFMAPFAASFRFATFLVVICGLPWTIAMWAPVTFLGVEVNKLSGATDAGGPAYRRLSNADDIELPAISADHALHLEHGSDTPGASSSTGELSGIYFGILNIYSTLPQFIGTFISTIVFTILEPGKSPELAKGADPAEHHDTDGPNAIAVCLFIGAISAVGAAYATSRLRYL</sequence>
<feature type="transmembrane region" description="Helical" evidence="7">
    <location>
        <begin position="221"/>
        <end position="241"/>
    </location>
</feature>
<evidence type="ECO:0000256" key="5">
    <source>
        <dbReference type="ARBA" id="ARBA00023136"/>
    </source>
</evidence>
<feature type="compositionally biased region" description="Polar residues" evidence="6">
    <location>
        <begin position="38"/>
        <end position="59"/>
    </location>
</feature>
<organism evidence="9">
    <name type="scientific">Verticillium alfalfae (strain VaMs.102 / ATCC MYA-4576 / FGSC 10136)</name>
    <name type="common">Verticillium wilt of alfalfa</name>
    <name type="synonym">Verticillium albo-atrum</name>
    <dbReference type="NCBI Taxonomy" id="526221"/>
    <lineage>
        <taxon>Eukaryota</taxon>
        <taxon>Fungi</taxon>
        <taxon>Dikarya</taxon>
        <taxon>Ascomycota</taxon>
        <taxon>Pezizomycotina</taxon>
        <taxon>Sordariomycetes</taxon>
        <taxon>Hypocreomycetidae</taxon>
        <taxon>Glomerellales</taxon>
        <taxon>Plectosphaerellaceae</taxon>
        <taxon>Verticillium</taxon>
    </lineage>
</organism>
<protein>
    <submittedName>
        <fullName evidence="8">General alpha-glucoside permease</fullName>
    </submittedName>
</protein>
<feature type="transmembrane region" description="Helical" evidence="7">
    <location>
        <begin position="284"/>
        <end position="306"/>
    </location>
</feature>
<evidence type="ECO:0000256" key="6">
    <source>
        <dbReference type="SAM" id="MobiDB-lite"/>
    </source>
</evidence>
<proteinExistence type="predicted"/>
<gene>
    <name evidence="8" type="ORF">VDBG_04458</name>
</gene>
<reference evidence="9" key="1">
    <citation type="journal article" date="2011" name="PLoS Pathog.">
        <title>Comparative genomics yields insights into niche adaptation of plant vascular wilt pathogens.</title>
        <authorList>
            <person name="Klosterman S.J."/>
            <person name="Subbarao K.V."/>
            <person name="Kang S."/>
            <person name="Veronese P."/>
            <person name="Gold S.E."/>
            <person name="Thomma B.P.H.J."/>
            <person name="Chen Z."/>
            <person name="Henrissat B."/>
            <person name="Lee Y.-H."/>
            <person name="Park J."/>
            <person name="Garcia-Pedrajas M.D."/>
            <person name="Barbara D.J."/>
            <person name="Anchieta A."/>
            <person name="de Jonge R."/>
            <person name="Santhanam P."/>
            <person name="Maruthachalam K."/>
            <person name="Atallah Z."/>
            <person name="Amyotte S.G."/>
            <person name="Paz Z."/>
            <person name="Inderbitzin P."/>
            <person name="Hayes R.J."/>
            <person name="Heiman D.I."/>
            <person name="Young S."/>
            <person name="Zeng Q."/>
            <person name="Engels R."/>
            <person name="Galagan J."/>
            <person name="Cuomo C.A."/>
            <person name="Dobinson K.F."/>
            <person name="Ma L.-J."/>
        </authorList>
    </citation>
    <scope>NUCLEOTIDE SEQUENCE [LARGE SCALE GENOMIC DNA]</scope>
    <source>
        <strain evidence="9">VaMs.102 / ATCC MYA-4576 / FGSC 10136</strain>
    </source>
</reference>
<dbReference type="KEGG" id="val:VDBG_04458"/>
<name>C9SJI7_VERA1</name>
<keyword evidence="5 7" id="KW-0472">Membrane</keyword>
<evidence type="ECO:0000313" key="9">
    <source>
        <dbReference type="Proteomes" id="UP000008698"/>
    </source>
</evidence>
<dbReference type="SUPFAM" id="SSF103473">
    <property type="entry name" value="MFS general substrate transporter"/>
    <property type="match status" value="1"/>
</dbReference>
<evidence type="ECO:0000256" key="4">
    <source>
        <dbReference type="ARBA" id="ARBA00022989"/>
    </source>
</evidence>
<dbReference type="GO" id="GO:0005886">
    <property type="term" value="C:plasma membrane"/>
    <property type="evidence" value="ECO:0007669"/>
    <property type="project" value="TreeGrafter"/>
</dbReference>
<dbReference type="AlphaFoldDB" id="C9SJI7"/>
<feature type="transmembrane region" description="Helical" evidence="7">
    <location>
        <begin position="195"/>
        <end position="214"/>
    </location>
</feature>
<keyword evidence="9" id="KW-1185">Reference proteome</keyword>
<dbReference type="GO" id="GO:0008506">
    <property type="term" value="F:sucrose:proton symporter activity"/>
    <property type="evidence" value="ECO:0007669"/>
    <property type="project" value="TreeGrafter"/>
</dbReference>
<keyword evidence="2" id="KW-0813">Transport</keyword>
<keyword evidence="4 7" id="KW-1133">Transmembrane helix</keyword>
<keyword evidence="3 7" id="KW-0812">Transmembrane</keyword>
<evidence type="ECO:0000256" key="7">
    <source>
        <dbReference type="SAM" id="Phobius"/>
    </source>
</evidence>
<feature type="transmembrane region" description="Helical" evidence="7">
    <location>
        <begin position="409"/>
        <end position="431"/>
    </location>
</feature>